<dbReference type="OrthoDB" id="10606960at2759"/>
<feature type="region of interest" description="Disordered" evidence="1">
    <location>
        <begin position="1"/>
        <end position="51"/>
    </location>
</feature>
<evidence type="ECO:0000313" key="3">
    <source>
        <dbReference type="Proteomes" id="UP000838756"/>
    </source>
</evidence>
<dbReference type="AlphaFoldDB" id="A0A8S4S9U9"/>
<dbReference type="EMBL" id="CAKXAJ010026057">
    <property type="protein sequence ID" value="CAH2253439.1"/>
    <property type="molecule type" value="Genomic_DNA"/>
</dbReference>
<evidence type="ECO:0000313" key="2">
    <source>
        <dbReference type="EMBL" id="CAH2253439.1"/>
    </source>
</evidence>
<evidence type="ECO:0000256" key="1">
    <source>
        <dbReference type="SAM" id="MobiDB-lite"/>
    </source>
</evidence>
<reference evidence="2" key="1">
    <citation type="submission" date="2022-03" db="EMBL/GenBank/DDBJ databases">
        <authorList>
            <person name="Lindestad O."/>
        </authorList>
    </citation>
    <scope>NUCLEOTIDE SEQUENCE</scope>
</reference>
<comment type="caution">
    <text evidence="2">The sequence shown here is derived from an EMBL/GenBank/DDBJ whole genome shotgun (WGS) entry which is preliminary data.</text>
</comment>
<accession>A0A8S4S9U9</accession>
<protein>
    <submittedName>
        <fullName evidence="2">Jg6412 protein</fullName>
    </submittedName>
</protein>
<organism evidence="2 3">
    <name type="scientific">Pararge aegeria aegeria</name>
    <dbReference type="NCBI Taxonomy" id="348720"/>
    <lineage>
        <taxon>Eukaryota</taxon>
        <taxon>Metazoa</taxon>
        <taxon>Ecdysozoa</taxon>
        <taxon>Arthropoda</taxon>
        <taxon>Hexapoda</taxon>
        <taxon>Insecta</taxon>
        <taxon>Pterygota</taxon>
        <taxon>Neoptera</taxon>
        <taxon>Endopterygota</taxon>
        <taxon>Lepidoptera</taxon>
        <taxon>Glossata</taxon>
        <taxon>Ditrysia</taxon>
        <taxon>Papilionoidea</taxon>
        <taxon>Nymphalidae</taxon>
        <taxon>Satyrinae</taxon>
        <taxon>Satyrini</taxon>
        <taxon>Parargina</taxon>
        <taxon>Pararge</taxon>
    </lineage>
</organism>
<dbReference type="Proteomes" id="UP000838756">
    <property type="component" value="Unassembled WGS sequence"/>
</dbReference>
<gene>
    <name evidence="2" type="primary">jg6412</name>
    <name evidence="2" type="ORF">PAEG_LOCUS22515</name>
</gene>
<proteinExistence type="predicted"/>
<name>A0A8S4S9U9_9NEOP</name>
<keyword evidence="3" id="KW-1185">Reference proteome</keyword>
<feature type="compositionally biased region" description="Polar residues" evidence="1">
    <location>
        <begin position="1"/>
        <end position="46"/>
    </location>
</feature>
<sequence>MSVSSSVSGRAEAGTSSRPTRVSRNTYSRITCSRNTGSRGSGTRNAGSRGACSDAGTLTYIARRTYRTRDGSRSARDRLGGRGYVGGELFWVGLYGWLELRNTVYTLSTLLSFSKNGIKSKSSESVMSSNHDATVNRTVTTHSIARVEYAGGGRVVDGEDSVKCTAETVEVFYVVATVEHAAIAN</sequence>